<evidence type="ECO:0000313" key="1">
    <source>
        <dbReference type="EMBL" id="MTH64011.1"/>
    </source>
</evidence>
<dbReference type="Gene3D" id="3.40.50.1860">
    <property type="match status" value="1"/>
</dbReference>
<dbReference type="EMBL" id="WMII01000005">
    <property type="protein sequence ID" value="MTH64011.1"/>
    <property type="molecule type" value="Genomic_DNA"/>
</dbReference>
<reference evidence="1 2" key="1">
    <citation type="submission" date="2019-11" db="EMBL/GenBank/DDBJ databases">
        <authorList>
            <person name="Dong K."/>
        </authorList>
    </citation>
    <scope>NUCLEOTIDE SEQUENCE [LARGE SCALE GENOMIC DNA]</scope>
    <source>
        <strain evidence="1 2">DK608</strain>
    </source>
</reference>
<protein>
    <recommendedName>
        <fullName evidence="3">Aspartate/glutamate racemase family protein</fullName>
    </recommendedName>
</protein>
<dbReference type="InterPro" id="IPR001920">
    <property type="entry name" value="Asp/Glu_race"/>
</dbReference>
<proteinExistence type="predicted"/>
<dbReference type="GO" id="GO:0016855">
    <property type="term" value="F:racemase and epimerase activity, acting on amino acids and derivatives"/>
    <property type="evidence" value="ECO:0007669"/>
    <property type="project" value="InterPro"/>
</dbReference>
<gene>
    <name evidence="1" type="ORF">GL284_07005</name>
</gene>
<accession>A0A6L6IWK5</accession>
<keyword evidence="2" id="KW-1185">Reference proteome</keyword>
<sequence>MARHQAVLAAGLGVPFAASSLVQLPLVARTLPQGRVLGVITYDAASLGPEAFLAVGADPATPVVGLPANGAFHGLIEGGQPYDHDAMAAEILAAAHGLIARHPDVGAIVLECTNMPRFSVDLSQALGLPVFDILTLGHWLFSATSPRRFVGQGKG</sequence>
<dbReference type="AlphaFoldDB" id="A0A6L6IWK5"/>
<dbReference type="Proteomes" id="UP000478740">
    <property type="component" value="Unassembled WGS sequence"/>
</dbReference>
<comment type="caution">
    <text evidence="1">The sequence shown here is derived from an EMBL/GenBank/DDBJ whole genome shotgun (WGS) entry which is preliminary data.</text>
</comment>
<evidence type="ECO:0008006" key="3">
    <source>
        <dbReference type="Google" id="ProtNLM"/>
    </source>
</evidence>
<evidence type="ECO:0000313" key="2">
    <source>
        <dbReference type="Proteomes" id="UP000478740"/>
    </source>
</evidence>
<name>A0A6L6IWK5_9RHOB</name>
<organism evidence="1 2">
    <name type="scientific">Paracoccus shanxieyensis</name>
    <dbReference type="NCBI Taxonomy" id="2675752"/>
    <lineage>
        <taxon>Bacteria</taxon>
        <taxon>Pseudomonadati</taxon>
        <taxon>Pseudomonadota</taxon>
        <taxon>Alphaproteobacteria</taxon>
        <taxon>Rhodobacterales</taxon>
        <taxon>Paracoccaceae</taxon>
        <taxon>Paracoccus</taxon>
    </lineage>
</organism>